<accession>A0A6N6MFV5</accession>
<dbReference type="InterPro" id="IPR046860">
    <property type="entry name" value="SnoaL_5"/>
</dbReference>
<dbReference type="SUPFAM" id="SSF54427">
    <property type="entry name" value="NTF2-like"/>
    <property type="match status" value="1"/>
</dbReference>
<dbReference type="PANTHER" id="PTHR34003">
    <property type="entry name" value="BLL2395 PROTEIN"/>
    <property type="match status" value="1"/>
</dbReference>
<dbReference type="RefSeq" id="WP_150937879.1">
    <property type="nucleotide sequence ID" value="NZ_WAAT01000032.1"/>
</dbReference>
<feature type="domain" description="SnoaL-like" evidence="1">
    <location>
        <begin position="12"/>
        <end position="115"/>
    </location>
</feature>
<dbReference type="Gene3D" id="3.10.450.50">
    <property type="match status" value="1"/>
</dbReference>
<dbReference type="Pfam" id="PF20409">
    <property type="entry name" value="SnoaL_5"/>
    <property type="match status" value="1"/>
</dbReference>
<organism evidence="2 3">
    <name type="scientific">Pseudotamlana haliotis</name>
    <dbReference type="NCBI Taxonomy" id="2614804"/>
    <lineage>
        <taxon>Bacteria</taxon>
        <taxon>Pseudomonadati</taxon>
        <taxon>Bacteroidota</taxon>
        <taxon>Flavobacteriia</taxon>
        <taxon>Flavobacteriales</taxon>
        <taxon>Flavobacteriaceae</taxon>
        <taxon>Pseudotamlana</taxon>
    </lineage>
</organism>
<evidence type="ECO:0000259" key="1">
    <source>
        <dbReference type="Pfam" id="PF20409"/>
    </source>
</evidence>
<sequence>MNKLIENISDINDLILQGKILEAFDLYYDDNVVIQENNKEGCLGKSENRKQIKRFVEAITEFRSAKPLHVTIGERITMVEWQFDLLHKTRGALNIKKVIVQEWRNNKIIGERQYFGA</sequence>
<dbReference type="EMBL" id="WAAT01000032">
    <property type="protein sequence ID" value="KAB1068688.1"/>
    <property type="molecule type" value="Genomic_DNA"/>
</dbReference>
<dbReference type="PANTHER" id="PTHR34003:SF2">
    <property type="entry name" value="SNOAL-LIKE DOMAIN-CONTAINING PROTEIN"/>
    <property type="match status" value="1"/>
</dbReference>
<evidence type="ECO:0000313" key="3">
    <source>
        <dbReference type="Proteomes" id="UP000441333"/>
    </source>
</evidence>
<gene>
    <name evidence="2" type="ORF">F6U93_06095</name>
</gene>
<evidence type="ECO:0000313" key="2">
    <source>
        <dbReference type="EMBL" id="KAB1068688.1"/>
    </source>
</evidence>
<keyword evidence="3" id="KW-1185">Reference proteome</keyword>
<reference evidence="2 3" key="1">
    <citation type="submission" date="2019-09" db="EMBL/GenBank/DDBJ databases">
        <authorList>
            <person name="Cao W.R."/>
        </authorList>
    </citation>
    <scope>NUCLEOTIDE SEQUENCE [LARGE SCALE GENOMIC DNA]</scope>
    <source>
        <strain evidence="2 3">B1N29</strain>
    </source>
</reference>
<dbReference type="InterPro" id="IPR032710">
    <property type="entry name" value="NTF2-like_dom_sf"/>
</dbReference>
<name>A0A6N6MFV5_9FLAO</name>
<protein>
    <submittedName>
        <fullName evidence="2">Nuclear transport factor 2 family protein</fullName>
    </submittedName>
</protein>
<dbReference type="AlphaFoldDB" id="A0A6N6MFV5"/>
<comment type="caution">
    <text evidence="2">The sequence shown here is derived from an EMBL/GenBank/DDBJ whole genome shotgun (WGS) entry which is preliminary data.</text>
</comment>
<proteinExistence type="predicted"/>
<dbReference type="Proteomes" id="UP000441333">
    <property type="component" value="Unassembled WGS sequence"/>
</dbReference>